<feature type="region of interest" description="Disordered" evidence="1">
    <location>
        <begin position="56"/>
        <end position="113"/>
    </location>
</feature>
<sequence>MLFLNIFSPALFSRASIATTGGAFNLPISIPCKTLKRVNEDHKAVQERIRSIEERSFLDRSTTNGGNTISWDDPRGNTNPPPKPPEQGSFNNQRSKPATTTRGGNRRENWKMGEARVNALPRLVRATQRIYCLKAPEIETGECYPAIISAQKHQCTERNKEGSKCTEQICRPRSSRKVQVEGVIANSKDRAAASFCHKWQAKGCTAGGSIGEGGSKRQSMHNGICEPI</sequence>
<proteinExistence type="predicted"/>
<protein>
    <submittedName>
        <fullName evidence="2">Uncharacterized protein</fullName>
    </submittedName>
</protein>
<evidence type="ECO:0000313" key="3">
    <source>
        <dbReference type="Proteomes" id="UP001497516"/>
    </source>
</evidence>
<dbReference type="Proteomes" id="UP001497516">
    <property type="component" value="Chromosome 4"/>
</dbReference>
<evidence type="ECO:0000256" key="1">
    <source>
        <dbReference type="SAM" id="MobiDB-lite"/>
    </source>
</evidence>
<gene>
    <name evidence="2" type="ORF">LTRI10_LOCUS24219</name>
</gene>
<feature type="compositionally biased region" description="Polar residues" evidence="1">
    <location>
        <begin position="88"/>
        <end position="103"/>
    </location>
</feature>
<evidence type="ECO:0000313" key="2">
    <source>
        <dbReference type="EMBL" id="CAL1382918.1"/>
    </source>
</evidence>
<reference evidence="2 3" key="1">
    <citation type="submission" date="2024-04" db="EMBL/GenBank/DDBJ databases">
        <authorList>
            <person name="Fracassetti M."/>
        </authorList>
    </citation>
    <scope>NUCLEOTIDE SEQUENCE [LARGE SCALE GENOMIC DNA]</scope>
</reference>
<organism evidence="2 3">
    <name type="scientific">Linum trigynum</name>
    <dbReference type="NCBI Taxonomy" id="586398"/>
    <lineage>
        <taxon>Eukaryota</taxon>
        <taxon>Viridiplantae</taxon>
        <taxon>Streptophyta</taxon>
        <taxon>Embryophyta</taxon>
        <taxon>Tracheophyta</taxon>
        <taxon>Spermatophyta</taxon>
        <taxon>Magnoliopsida</taxon>
        <taxon>eudicotyledons</taxon>
        <taxon>Gunneridae</taxon>
        <taxon>Pentapetalae</taxon>
        <taxon>rosids</taxon>
        <taxon>fabids</taxon>
        <taxon>Malpighiales</taxon>
        <taxon>Linaceae</taxon>
        <taxon>Linum</taxon>
    </lineage>
</organism>
<dbReference type="AlphaFoldDB" id="A0AAV2EB34"/>
<feature type="compositionally biased region" description="Polar residues" evidence="1">
    <location>
        <begin position="59"/>
        <end position="70"/>
    </location>
</feature>
<dbReference type="EMBL" id="OZ034817">
    <property type="protein sequence ID" value="CAL1382918.1"/>
    <property type="molecule type" value="Genomic_DNA"/>
</dbReference>
<name>A0AAV2EB34_9ROSI</name>
<keyword evidence="3" id="KW-1185">Reference proteome</keyword>
<accession>A0AAV2EB34</accession>